<evidence type="ECO:0000256" key="15">
    <source>
        <dbReference type="ARBA" id="ARBA00023136"/>
    </source>
</evidence>
<dbReference type="InterPro" id="IPR018303">
    <property type="entry name" value="ATPase_P-typ_P_site"/>
</dbReference>
<dbReference type="CDD" id="cd02094">
    <property type="entry name" value="P-type_ATPase_Cu-like"/>
    <property type="match status" value="1"/>
</dbReference>
<keyword evidence="12 16" id="KW-1133">Transmembrane helix</keyword>
<feature type="domain" description="HMA" evidence="18">
    <location>
        <begin position="493"/>
        <end position="557"/>
    </location>
</feature>
<dbReference type="InterPro" id="IPR044492">
    <property type="entry name" value="P_typ_ATPase_HD_dom"/>
</dbReference>
<keyword evidence="14" id="KW-0406">Ion transport</keyword>
<evidence type="ECO:0000256" key="6">
    <source>
        <dbReference type="ARBA" id="ARBA00022737"/>
    </source>
</evidence>
<dbReference type="PRINTS" id="PR00942">
    <property type="entry name" value="CUATPASEI"/>
</dbReference>
<feature type="transmembrane region" description="Helical" evidence="16">
    <location>
        <begin position="1499"/>
        <end position="1519"/>
    </location>
</feature>
<dbReference type="Pfam" id="PF00122">
    <property type="entry name" value="E1-E2_ATPase"/>
    <property type="match status" value="1"/>
</dbReference>
<evidence type="ECO:0000256" key="13">
    <source>
        <dbReference type="ARBA" id="ARBA00023008"/>
    </source>
</evidence>
<proteinExistence type="inferred from homology"/>
<evidence type="ECO:0000256" key="11">
    <source>
        <dbReference type="ARBA" id="ARBA00022967"/>
    </source>
</evidence>
<dbReference type="InterPro" id="IPR017969">
    <property type="entry name" value="Heavy-metal-associated_CS"/>
</dbReference>
<dbReference type="GO" id="GO:0043682">
    <property type="term" value="F:P-type divalent copper transporter activity"/>
    <property type="evidence" value="ECO:0007669"/>
    <property type="project" value="TreeGrafter"/>
</dbReference>
<feature type="domain" description="HMA" evidence="18">
    <location>
        <begin position="595"/>
        <end position="661"/>
    </location>
</feature>
<dbReference type="GO" id="GO:0016020">
    <property type="term" value="C:membrane"/>
    <property type="evidence" value="ECO:0007669"/>
    <property type="project" value="UniProtKB-SubCell"/>
</dbReference>
<organism evidence="19 20">
    <name type="scientific">Circinella minor</name>
    <dbReference type="NCBI Taxonomy" id="1195481"/>
    <lineage>
        <taxon>Eukaryota</taxon>
        <taxon>Fungi</taxon>
        <taxon>Fungi incertae sedis</taxon>
        <taxon>Mucoromycota</taxon>
        <taxon>Mucoromycotina</taxon>
        <taxon>Mucoromycetes</taxon>
        <taxon>Mucorales</taxon>
        <taxon>Lichtheimiaceae</taxon>
        <taxon>Circinella</taxon>
    </lineage>
</organism>
<dbReference type="SUPFAM" id="SSF81665">
    <property type="entry name" value="Calcium ATPase, transmembrane domain M"/>
    <property type="match status" value="1"/>
</dbReference>
<dbReference type="SFLD" id="SFLDF00027">
    <property type="entry name" value="p-type_atpase"/>
    <property type="match status" value="1"/>
</dbReference>
<evidence type="ECO:0000256" key="4">
    <source>
        <dbReference type="ARBA" id="ARBA00022692"/>
    </source>
</evidence>
<feature type="transmembrane region" description="Helical" evidence="16">
    <location>
        <begin position="1525"/>
        <end position="1548"/>
    </location>
</feature>
<evidence type="ECO:0000256" key="1">
    <source>
        <dbReference type="ARBA" id="ARBA00004127"/>
    </source>
</evidence>
<dbReference type="SUPFAM" id="SSF81653">
    <property type="entry name" value="Calcium ATPase, transduction domain A"/>
    <property type="match status" value="1"/>
</dbReference>
<evidence type="ECO:0000256" key="9">
    <source>
        <dbReference type="ARBA" id="ARBA00022840"/>
    </source>
</evidence>
<dbReference type="Proteomes" id="UP000646827">
    <property type="component" value="Unassembled WGS sequence"/>
</dbReference>
<dbReference type="PRINTS" id="PR00119">
    <property type="entry name" value="CATATPASE"/>
</dbReference>
<dbReference type="GO" id="GO:0005524">
    <property type="term" value="F:ATP binding"/>
    <property type="evidence" value="ECO:0007669"/>
    <property type="project" value="UniProtKB-UniRule"/>
</dbReference>
<keyword evidence="6" id="KW-0677">Repeat</keyword>
<name>A0A8H7S895_9FUNG</name>
<feature type="transmembrane region" description="Helical" evidence="16">
    <location>
        <begin position="1008"/>
        <end position="1027"/>
    </location>
</feature>
<dbReference type="InterPro" id="IPR059000">
    <property type="entry name" value="ATPase_P-type_domA"/>
</dbReference>
<dbReference type="NCBIfam" id="TIGR01525">
    <property type="entry name" value="ATPase-IB_hvy"/>
    <property type="match status" value="1"/>
</dbReference>
<dbReference type="Pfam" id="PF00702">
    <property type="entry name" value="Hydrolase"/>
    <property type="match status" value="2"/>
</dbReference>
<dbReference type="CDD" id="cd00371">
    <property type="entry name" value="HMA"/>
    <property type="match status" value="7"/>
</dbReference>
<dbReference type="Gene3D" id="3.30.70.100">
    <property type="match status" value="7"/>
</dbReference>
<evidence type="ECO:0000256" key="12">
    <source>
        <dbReference type="ARBA" id="ARBA00022989"/>
    </source>
</evidence>
<evidence type="ECO:0000256" key="5">
    <source>
        <dbReference type="ARBA" id="ARBA00022723"/>
    </source>
</evidence>
<feature type="domain" description="HMA" evidence="18">
    <location>
        <begin position="14"/>
        <end position="86"/>
    </location>
</feature>
<evidence type="ECO:0000256" key="14">
    <source>
        <dbReference type="ARBA" id="ARBA00023065"/>
    </source>
</evidence>
<evidence type="ECO:0000256" key="10">
    <source>
        <dbReference type="ARBA" id="ARBA00022842"/>
    </source>
</evidence>
<keyword evidence="15 16" id="KW-0472">Membrane</keyword>
<evidence type="ECO:0000256" key="7">
    <source>
        <dbReference type="ARBA" id="ARBA00022741"/>
    </source>
</evidence>
<dbReference type="NCBIfam" id="TIGR01494">
    <property type="entry name" value="ATPase_P-type"/>
    <property type="match status" value="1"/>
</dbReference>
<dbReference type="FunFam" id="3.30.70.100:FF:000001">
    <property type="entry name" value="ATPase copper transporting beta"/>
    <property type="match status" value="2"/>
</dbReference>
<dbReference type="InterPro" id="IPR008250">
    <property type="entry name" value="ATPase_P-typ_transduc_dom_A_sf"/>
</dbReference>
<keyword evidence="9 16" id="KW-0067">ATP-binding</keyword>
<dbReference type="PROSITE" id="PS00154">
    <property type="entry name" value="ATPASE_E1_E2"/>
    <property type="match status" value="1"/>
</dbReference>
<feature type="region of interest" description="Disordered" evidence="17">
    <location>
        <begin position="859"/>
        <end position="879"/>
    </location>
</feature>
<dbReference type="InterPro" id="IPR023214">
    <property type="entry name" value="HAD_sf"/>
</dbReference>
<evidence type="ECO:0000256" key="3">
    <source>
        <dbReference type="ARBA" id="ARBA00022448"/>
    </source>
</evidence>
<feature type="transmembrane region" description="Helical" evidence="16">
    <location>
        <begin position="1047"/>
        <end position="1067"/>
    </location>
</feature>
<dbReference type="InterPro" id="IPR023298">
    <property type="entry name" value="ATPase_P-typ_TM_dom_sf"/>
</dbReference>
<dbReference type="PANTHER" id="PTHR43520">
    <property type="entry name" value="ATP7, ISOFORM B"/>
    <property type="match status" value="1"/>
</dbReference>
<dbReference type="EMBL" id="JAEPRB010000053">
    <property type="protein sequence ID" value="KAG2223878.1"/>
    <property type="molecule type" value="Genomic_DNA"/>
</dbReference>
<feature type="domain" description="HMA" evidence="18">
    <location>
        <begin position="407"/>
        <end position="475"/>
    </location>
</feature>
<dbReference type="Pfam" id="PF00403">
    <property type="entry name" value="HMA"/>
    <property type="match status" value="6"/>
</dbReference>
<dbReference type="Gene3D" id="3.40.50.1000">
    <property type="entry name" value="HAD superfamily/HAD-like"/>
    <property type="match status" value="1"/>
</dbReference>
<dbReference type="SFLD" id="SFLDS00003">
    <property type="entry name" value="Haloacid_Dehalogenase"/>
    <property type="match status" value="1"/>
</dbReference>
<dbReference type="Gene3D" id="2.70.150.10">
    <property type="entry name" value="Calcium-transporting ATPase, cytoplasmic transduction domain A"/>
    <property type="match status" value="1"/>
</dbReference>
<evidence type="ECO:0000256" key="8">
    <source>
        <dbReference type="ARBA" id="ARBA00022796"/>
    </source>
</evidence>
<feature type="domain" description="HMA" evidence="18">
    <location>
        <begin position="194"/>
        <end position="261"/>
    </location>
</feature>
<comment type="subcellular location">
    <subcellularLocation>
        <location evidence="1">Endomembrane system</location>
        <topology evidence="1">Multi-pass membrane protein</topology>
    </subcellularLocation>
    <subcellularLocation>
        <location evidence="16">Membrane</location>
    </subcellularLocation>
</comment>
<feature type="domain" description="HMA" evidence="18">
    <location>
        <begin position="99"/>
        <end position="168"/>
    </location>
</feature>
<dbReference type="InterPro" id="IPR001757">
    <property type="entry name" value="P_typ_ATPase"/>
</dbReference>
<dbReference type="InterPro" id="IPR036412">
    <property type="entry name" value="HAD-like_sf"/>
</dbReference>
<feature type="transmembrane region" description="Helical" evidence="16">
    <location>
        <begin position="696"/>
        <end position="717"/>
    </location>
</feature>
<sequence>MSTTIPSSSSAKKKEINVIIDGMTCNSCVNQVTTALQQVQGVDPSSVTVNLNTGQARMMVQIGIEDIRSTQELVENTIQDLGYELVIQDDSTHKTTSTLHGTLSISGMTCDHCTKAIHDALLKLPDVIPNSIHVSLDQGEASLLFSEPTSMNADRLAETIEDLGYDVESVGLRPTDEKNTSEQEEKEEEGKKFKTVTLSIDGMTCSHCTRSVTHALQSLPGVMGESVQVDLGKRSATFSYQGDITTELIIDTVQDLGYDVVGRPRFGKSNMSSPTMESIPSKESTGLRKIVMRVLGMTCQSCVAAVTDALENQVPNVQRGSVRVDLETEMAMFICKDPNVAHIRQVVEDRGYDIENIQIIHNLVPPAAITTEKKEKLSKRRTRSITSDSVVSLGAISVETPVIAVPKKVTMQISGMTCASCVGTIERGLATLPSVTSDSVKVNLLTGGASFEVQGDVLNESQIATAVNRLGYNASNISILAEQQVITSTPSTYQVEMIISGMYCMNCVDKVRQAISELPGCRSDTIKIDLDSGRIRFEYSNNMLSRKRINDTIIQLGFMTYNIDITKIIMGNDNGHKGEEKDGSNNNKKNKNNVAVTRLSVTGMTCSSCVANIERAMMKQPGVTSCQVNLLAKSAVIHHDPSIVGARALGNMIEQLGYKAEPQQQQGSDGLDTLNNQREAMRQSMQKEMDILKKRFLWSLVFAIPIIIIEMIFMMALPHHNPVNMAFMKPIVPGLAVGDLIGFLLATPVQFILGWPFYVKSYRSLRYARTANMETLVAMGTTVAYAASCGKIIAAMVTKDNNHDMNYFETAVLLITFIHFGKWLEALAKGKTAETITKLMDLQPDKAILVEIKTGNAKTATASGSTTTDDTTTLASIGSHSNEKKNVKVSEYEHVQEIMVEREINTSEIQVGDILKVNAGGRIPCDGKIWRGTTSTDESMITGESVPVSKKESDDVITATINLTSPIYIRAIRVGSDTTLSRIIQLVQDAQASPKAPIEHVADKISSVFVPIVIVLALITFIIWEVANVYDLIPQEWVGENGDKTTFSVMLAVTVLVIACPCGLGLASPTAVMVGTGVAARYGVLVKGGGYALEMASKITTIAFDKTGTLTLGKPVVTNSWTAPSINSSTPSSSNNDSIDMERQNAIWKLLGRVTSASNHPLSKAIEKRARIQLGASPSNDDGDKSNVSEKQGDSKDNRDYFEGVSLKNAKEIPGRGVMATMTLSPDIAPLVWPSRHSNNQDQQREEQQERAINVFLGNQEWMDENRARFANVRQAQQAHDQMIQWQNKGQSIVLMSVAPVTSPGEEKNLHTDGCNNDCACTVCRCSSGSVCCSASRTMMMAQVAVADVVRPEAKDVVKELRKQGLEVWMITGDNERTGRVIADQLSIDKDCVLAGVKPEQKADKIRNLQRHGGIERRNRFRFWKQRDSSLVQPVVAMVGDGINDSPSLAQADVGISVGSATDVAMEAASIVLIRNNLWDLLTMHDVSKAVVRRIRVNFLWAFIYNAVAIPIAAGILYPGTGHGLPPYIAGIAMVASSISVVCSSLLLRFYKAPKTFLQHQHKQQ</sequence>
<dbReference type="SUPFAM" id="SSF55008">
    <property type="entry name" value="HMA, heavy metal-associated domain"/>
    <property type="match status" value="7"/>
</dbReference>
<comment type="caution">
    <text evidence="19">The sequence shown here is derived from an EMBL/GenBank/DDBJ whole genome shotgun (WGS) entry which is preliminary data.</text>
</comment>
<keyword evidence="4 16" id="KW-0812">Transmembrane</keyword>
<keyword evidence="8" id="KW-0187">Copper transport</keyword>
<feature type="region of interest" description="Disordered" evidence="17">
    <location>
        <begin position="1174"/>
        <end position="1203"/>
    </location>
</feature>
<keyword evidence="20" id="KW-1185">Reference proteome</keyword>
<protein>
    <recommendedName>
        <fullName evidence="18">HMA domain-containing protein</fullName>
    </recommendedName>
</protein>
<dbReference type="OrthoDB" id="432719at2759"/>
<gene>
    <name evidence="19" type="ORF">INT45_012751</name>
</gene>
<accession>A0A8H7S895</accession>
<feature type="region of interest" description="Disordered" evidence="17">
    <location>
        <begin position="171"/>
        <end position="191"/>
    </location>
</feature>
<evidence type="ECO:0000313" key="19">
    <source>
        <dbReference type="EMBL" id="KAG2223878.1"/>
    </source>
</evidence>
<dbReference type="NCBIfam" id="TIGR00003">
    <property type="entry name" value="copper ion binding protein"/>
    <property type="match status" value="4"/>
</dbReference>
<dbReference type="SUPFAM" id="SSF81660">
    <property type="entry name" value="Metal cation-transporting ATPase, ATP-binding domain N"/>
    <property type="match status" value="1"/>
</dbReference>
<reference evidence="19 20" key="1">
    <citation type="submission" date="2020-12" db="EMBL/GenBank/DDBJ databases">
        <title>Metabolic potential, ecology and presence of endohyphal bacteria is reflected in genomic diversity of Mucoromycotina.</title>
        <authorList>
            <person name="Muszewska A."/>
            <person name="Okrasinska A."/>
            <person name="Steczkiewicz K."/>
            <person name="Drgas O."/>
            <person name="Orlowska M."/>
            <person name="Perlinska-Lenart U."/>
            <person name="Aleksandrzak-Piekarczyk T."/>
            <person name="Szatraj K."/>
            <person name="Zielenkiewicz U."/>
            <person name="Pilsyk S."/>
            <person name="Malc E."/>
            <person name="Mieczkowski P."/>
            <person name="Kruszewska J.S."/>
            <person name="Biernat P."/>
            <person name="Pawlowska J."/>
        </authorList>
    </citation>
    <scope>NUCLEOTIDE SEQUENCE [LARGE SCALE GENOMIC DNA]</scope>
    <source>
        <strain evidence="19 20">CBS 142.35</strain>
    </source>
</reference>
<keyword evidence="7 16" id="KW-0547">Nucleotide-binding</keyword>
<dbReference type="InterPro" id="IPR027256">
    <property type="entry name" value="P-typ_ATPase_IB"/>
</dbReference>
<dbReference type="PROSITE" id="PS01047">
    <property type="entry name" value="HMA_1"/>
    <property type="match status" value="5"/>
</dbReference>
<dbReference type="GO" id="GO:0005507">
    <property type="term" value="F:copper ion binding"/>
    <property type="evidence" value="ECO:0007669"/>
    <property type="project" value="InterPro"/>
</dbReference>
<keyword evidence="11" id="KW-1278">Translocase</keyword>
<feature type="compositionally biased region" description="Basic and acidic residues" evidence="17">
    <location>
        <begin position="1182"/>
        <end position="1202"/>
    </location>
</feature>
<dbReference type="GO" id="GO:0016887">
    <property type="term" value="F:ATP hydrolysis activity"/>
    <property type="evidence" value="ECO:0007669"/>
    <property type="project" value="InterPro"/>
</dbReference>
<dbReference type="PANTHER" id="PTHR43520:SF8">
    <property type="entry name" value="P-TYPE CU(+) TRANSPORTER"/>
    <property type="match status" value="1"/>
</dbReference>
<dbReference type="InterPro" id="IPR036163">
    <property type="entry name" value="HMA_dom_sf"/>
</dbReference>
<dbReference type="GO" id="GO:0055070">
    <property type="term" value="P:copper ion homeostasis"/>
    <property type="evidence" value="ECO:0007669"/>
    <property type="project" value="TreeGrafter"/>
</dbReference>
<dbReference type="GO" id="GO:0012505">
    <property type="term" value="C:endomembrane system"/>
    <property type="evidence" value="ECO:0007669"/>
    <property type="project" value="UniProtKB-SubCell"/>
</dbReference>
<dbReference type="InterPro" id="IPR006121">
    <property type="entry name" value="HMA_dom"/>
</dbReference>
<dbReference type="SUPFAM" id="SSF56784">
    <property type="entry name" value="HAD-like"/>
    <property type="match status" value="1"/>
</dbReference>
<comment type="similarity">
    <text evidence="2 16">Belongs to the cation transport ATPase (P-type) (TC 3.A.3) family. Type IB subfamily.</text>
</comment>
<keyword evidence="13" id="KW-0186">Copper</keyword>
<keyword evidence="10" id="KW-0460">Magnesium</keyword>
<dbReference type="InterPro" id="IPR023299">
    <property type="entry name" value="ATPase_P-typ_cyto_dom_N"/>
</dbReference>
<evidence type="ECO:0000259" key="18">
    <source>
        <dbReference type="PROSITE" id="PS50846"/>
    </source>
</evidence>
<evidence type="ECO:0000313" key="20">
    <source>
        <dbReference type="Proteomes" id="UP000646827"/>
    </source>
</evidence>
<dbReference type="Gene3D" id="3.40.1110.10">
    <property type="entry name" value="Calcium-transporting ATPase, cytoplasmic domain N"/>
    <property type="match status" value="1"/>
</dbReference>
<keyword evidence="5 16" id="KW-0479">Metal-binding</keyword>
<dbReference type="PROSITE" id="PS50846">
    <property type="entry name" value="HMA_2"/>
    <property type="match status" value="7"/>
</dbReference>
<dbReference type="InterPro" id="IPR006122">
    <property type="entry name" value="HMA_Cu_ion-bd"/>
</dbReference>
<feature type="compositionally biased region" description="Basic and acidic residues" evidence="17">
    <location>
        <begin position="174"/>
        <end position="191"/>
    </location>
</feature>
<feature type="compositionally biased region" description="Low complexity" evidence="17">
    <location>
        <begin position="859"/>
        <end position="873"/>
    </location>
</feature>
<evidence type="ECO:0000256" key="16">
    <source>
        <dbReference type="RuleBase" id="RU362081"/>
    </source>
</evidence>
<evidence type="ECO:0000256" key="2">
    <source>
        <dbReference type="ARBA" id="ARBA00006024"/>
    </source>
</evidence>
<dbReference type="SFLD" id="SFLDG00002">
    <property type="entry name" value="C1.7:_P-type_atpase_like"/>
    <property type="match status" value="1"/>
</dbReference>
<evidence type="ECO:0000256" key="17">
    <source>
        <dbReference type="SAM" id="MobiDB-lite"/>
    </source>
</evidence>
<keyword evidence="3" id="KW-0813">Transport</keyword>
<feature type="transmembrane region" description="Helical" evidence="16">
    <location>
        <begin position="737"/>
        <end position="759"/>
    </location>
</feature>
<feature type="domain" description="HMA" evidence="18">
    <location>
        <begin position="288"/>
        <end position="355"/>
    </location>
</feature>